<dbReference type="PANTHER" id="PTHR33187:SF11">
    <property type="entry name" value="AMINOTRANSFERASE-LIKE PLANT MOBILE DOMAIN-CONTAINING PROTEIN"/>
    <property type="match status" value="1"/>
</dbReference>
<organism evidence="2">
    <name type="scientific">Solanum chilense</name>
    <name type="common">Tomato</name>
    <name type="synonym">Lycopersicon chilense</name>
    <dbReference type="NCBI Taxonomy" id="4083"/>
    <lineage>
        <taxon>Eukaryota</taxon>
        <taxon>Viridiplantae</taxon>
        <taxon>Streptophyta</taxon>
        <taxon>Embryophyta</taxon>
        <taxon>Tracheophyta</taxon>
        <taxon>Spermatophyta</taxon>
        <taxon>Magnoliopsida</taxon>
        <taxon>eudicotyledons</taxon>
        <taxon>Gunneridae</taxon>
        <taxon>Pentapetalae</taxon>
        <taxon>asterids</taxon>
        <taxon>lamiids</taxon>
        <taxon>Solanales</taxon>
        <taxon>Solanaceae</taxon>
        <taxon>Solanoideae</taxon>
        <taxon>Solaneae</taxon>
        <taxon>Solanum</taxon>
        <taxon>Solanum subgen. Lycopersicon</taxon>
    </lineage>
</organism>
<dbReference type="AlphaFoldDB" id="A0A6N2B116"/>
<feature type="region of interest" description="Disordered" evidence="1">
    <location>
        <begin position="175"/>
        <end position="197"/>
    </location>
</feature>
<protein>
    <submittedName>
        <fullName evidence="2">Uncharacterized protein</fullName>
    </submittedName>
</protein>
<dbReference type="EMBL" id="RXGB01005007">
    <property type="protein sequence ID" value="TMW88567.1"/>
    <property type="molecule type" value="Genomic_DNA"/>
</dbReference>
<evidence type="ECO:0000256" key="1">
    <source>
        <dbReference type="SAM" id="MobiDB-lite"/>
    </source>
</evidence>
<accession>A0A6N2B116</accession>
<gene>
    <name evidence="2" type="ORF">EJD97_018386</name>
</gene>
<dbReference type="PANTHER" id="PTHR33187">
    <property type="entry name" value="WU:FI09B08"/>
    <property type="match status" value="1"/>
</dbReference>
<sequence length="530" mass="58711">MGPNRVWHAIIALLQHTQRTTLDVATLLFPLGCTHSRTTTGVKLHHCTRTACTVGLRRVSHVIIALGKHTDWKTLGVACYHRPWKHIRSDDVGRGIMPSSPLESKHNLTTSGEACYHRPWMAHTIGRHWAWHVSMALEQHILSDDIGRGMPSSPLDTTHDQNTSGTNAIISIRKHTRSDDARHDMPSSPLESIHGGTTSAVAMPSSLFTYDRTTSGVACYHRPWKANTIGRRRAWHVAITLGEQTLSDNIGHGMPAWPLSSAYRQITSGVACHHRHWAAQAGVACHHGPYKEHIIRRRRAWQEIIAFGHHTQGRTTSGVACHHKPLKAHRVIRRQTFHVIIAVGLHTRSNDVGFGNDILALGQQKGSDNIRTTSGVACPHGHWAAHTQSDDVRRYMPSSNLGSTHGRTTSGVACNIALAQHKQSDNVKHGNAIIPWNAHTVRCVGRGMLSSPLESIQDRTTSGVACYHLPWRAYTIGTHRAWHTQMDFGQHTRSDDVGHGIPSSSLDCILGRMTLGMACHYRPWTAHTVK</sequence>
<name>A0A6N2B116_SOLCI</name>
<comment type="caution">
    <text evidence="2">The sequence shown here is derived from an EMBL/GenBank/DDBJ whole genome shotgun (WGS) entry which is preliminary data.</text>
</comment>
<reference evidence="2" key="1">
    <citation type="submission" date="2019-05" db="EMBL/GenBank/DDBJ databases">
        <title>The de novo reference genome and transcriptome assemblies of the wild tomato species Solanum chilense.</title>
        <authorList>
            <person name="Stam R."/>
            <person name="Nosenko T."/>
            <person name="Hoerger A.C."/>
            <person name="Stephan W."/>
            <person name="Seidel M.A."/>
            <person name="Kuhn J.M.M."/>
            <person name="Haberer G."/>
            <person name="Tellier A."/>
        </authorList>
    </citation>
    <scope>NUCLEOTIDE SEQUENCE</scope>
    <source>
        <tissue evidence="2">Mature leaves</tissue>
    </source>
</reference>
<evidence type="ECO:0000313" key="2">
    <source>
        <dbReference type="EMBL" id="TMW88567.1"/>
    </source>
</evidence>
<proteinExistence type="predicted"/>